<dbReference type="InterPro" id="IPR000914">
    <property type="entry name" value="SBP_5_dom"/>
</dbReference>
<dbReference type="SUPFAM" id="SSF53850">
    <property type="entry name" value="Periplasmic binding protein-like II"/>
    <property type="match status" value="1"/>
</dbReference>
<evidence type="ECO:0000256" key="1">
    <source>
        <dbReference type="ARBA" id="ARBA00023125"/>
    </source>
</evidence>
<gene>
    <name evidence="4" type="ORF">CQW29_00325</name>
</gene>
<organism evidence="4 5">
    <name type="scientific">Pantoea coffeiphila</name>
    <dbReference type="NCBI Taxonomy" id="1465635"/>
    <lineage>
        <taxon>Bacteria</taxon>
        <taxon>Pseudomonadati</taxon>
        <taxon>Pseudomonadota</taxon>
        <taxon>Gammaproteobacteria</taxon>
        <taxon>Enterobacterales</taxon>
        <taxon>Erwiniaceae</taxon>
        <taxon>Pantoea</taxon>
    </lineage>
</organism>
<evidence type="ECO:0000259" key="2">
    <source>
        <dbReference type="Pfam" id="PF00496"/>
    </source>
</evidence>
<dbReference type="OrthoDB" id="5894719at2"/>
<dbReference type="InterPro" id="IPR039424">
    <property type="entry name" value="SBP_5"/>
</dbReference>
<evidence type="ECO:0000313" key="4">
    <source>
        <dbReference type="EMBL" id="PRD17117.1"/>
    </source>
</evidence>
<sequence>MYGQRLEYHYLRLLTLFPAREAETTLQVLADSLCCSKRHMRALLVKMHNEGWLNWQAAPGRGRQAQLRLLRDEQQLKVEKADRLLETGNLAAVVELLGEEKSRLASLLRTRLGYRISDDYQSLRIPYYREMLNLYPGTPLRRSENHLVRQIFSGLTRINPQSGEVECDLAHRWRQLDALRWRFFLRRGVRFHDGREMTSEDVISSLTRSAALPLFSHIKRVEAAGALSVIVELHYADDRLPLLLTDPAVLILPADHSRRDDFAAHPIGTGPYRVIENDRWHLKMQAFEHYFGLRGLLDEVELIVWPDLAHAAASEQFIPAGQPAAWLSSSISDIAYVSGEAEQFTGKPSEPLAEMFLEQGGYFLLCDSRSGRWQAPERRRWLREILSPWQLASQLVESIRPLWVPTGSLLPAWFHCMDEGSCLSPFSADENPLHGAVLRLACHRQHPEYAMLTGMMRKNLAAEGIALEVIELDYQQWASGEAEVDLWLGTVNFPAPEQWNVGAWLLGMSLLQPHISGGDPSQYQRWQQQWRNGTLESRQLVQQVVGAGWLQPLFHHWMRLKAPENAQGIRLNNLGWFDFQSTWMEPE</sequence>
<accession>A0A2S9IH69</accession>
<dbReference type="GO" id="GO:0003677">
    <property type="term" value="F:DNA binding"/>
    <property type="evidence" value="ECO:0007669"/>
    <property type="project" value="UniProtKB-KW"/>
</dbReference>
<evidence type="ECO:0000259" key="3">
    <source>
        <dbReference type="Pfam" id="PF12793"/>
    </source>
</evidence>
<keyword evidence="1" id="KW-0238">DNA-binding</keyword>
<protein>
    <submittedName>
        <fullName evidence="4">SgrR family transcriptional regulator</fullName>
    </submittedName>
</protein>
<dbReference type="Pfam" id="PF00496">
    <property type="entry name" value="SBP_bac_5"/>
    <property type="match status" value="1"/>
</dbReference>
<dbReference type="PANTHER" id="PTHR30290:SF72">
    <property type="entry name" value="HTH-TYPE TRANSCRIPTIONAL REGULATOR SGRR"/>
    <property type="match status" value="1"/>
</dbReference>
<dbReference type="Gene3D" id="3.40.190.10">
    <property type="entry name" value="Periplasmic binding protein-like II"/>
    <property type="match status" value="1"/>
</dbReference>
<dbReference type="Pfam" id="PF12793">
    <property type="entry name" value="SgrR_N"/>
    <property type="match status" value="1"/>
</dbReference>
<evidence type="ECO:0000313" key="5">
    <source>
        <dbReference type="Proteomes" id="UP000239181"/>
    </source>
</evidence>
<feature type="domain" description="Transcriptional regulator SgrR N-terminal HTH" evidence="3">
    <location>
        <begin position="5"/>
        <end position="117"/>
    </location>
</feature>
<dbReference type="AlphaFoldDB" id="A0A2S9IH69"/>
<keyword evidence="5" id="KW-1185">Reference proteome</keyword>
<proteinExistence type="predicted"/>
<dbReference type="PANTHER" id="PTHR30290">
    <property type="entry name" value="PERIPLASMIC BINDING COMPONENT OF ABC TRANSPORTER"/>
    <property type="match status" value="1"/>
</dbReference>
<dbReference type="GO" id="GO:0015833">
    <property type="term" value="P:peptide transport"/>
    <property type="evidence" value="ECO:0007669"/>
    <property type="project" value="TreeGrafter"/>
</dbReference>
<feature type="domain" description="Solute-binding protein family 5" evidence="2">
    <location>
        <begin position="165"/>
        <end position="313"/>
    </location>
</feature>
<dbReference type="InterPro" id="IPR025370">
    <property type="entry name" value="SgrR_HTH_N"/>
</dbReference>
<dbReference type="GO" id="GO:1904680">
    <property type="term" value="F:peptide transmembrane transporter activity"/>
    <property type="evidence" value="ECO:0007669"/>
    <property type="project" value="TreeGrafter"/>
</dbReference>
<dbReference type="RefSeq" id="WP_105590723.1">
    <property type="nucleotide sequence ID" value="NZ_PDET01000001.1"/>
</dbReference>
<comment type="caution">
    <text evidence="4">The sequence shown here is derived from an EMBL/GenBank/DDBJ whole genome shotgun (WGS) entry which is preliminary data.</text>
</comment>
<name>A0A2S9IH69_9GAMM</name>
<reference evidence="4 5" key="1">
    <citation type="submission" date="2017-10" db="EMBL/GenBank/DDBJ databases">
        <title>Draft genome of two endophytic bacteria isolated from 'guarana' Paullinia cupana (Mart.) Ducke.</title>
        <authorList>
            <person name="Siqueira K.A."/>
            <person name="Liotti R.G."/>
            <person name="Mendes T.A."/>
            <person name="Soares M.A."/>
        </authorList>
    </citation>
    <scope>NUCLEOTIDE SEQUENCE [LARGE SCALE GENOMIC DNA]</scope>
    <source>
        <strain evidence="4 5">342</strain>
    </source>
</reference>
<dbReference type="Proteomes" id="UP000239181">
    <property type="component" value="Unassembled WGS sequence"/>
</dbReference>
<dbReference type="EMBL" id="PDET01000001">
    <property type="protein sequence ID" value="PRD17117.1"/>
    <property type="molecule type" value="Genomic_DNA"/>
</dbReference>
<dbReference type="CDD" id="cd08507">
    <property type="entry name" value="PBP2_SgrR_like"/>
    <property type="match status" value="1"/>
</dbReference>